<dbReference type="EMBL" id="HG916852">
    <property type="protein sequence ID" value="CDM58277.1"/>
    <property type="molecule type" value="Genomic_DNA"/>
</dbReference>
<dbReference type="PATRIC" id="fig|348824.6.peg.2831"/>
<reference evidence="1" key="1">
    <citation type="submission" date="2013-11" db="EMBL/GenBank/DDBJ databases">
        <title>Draft genome sequence of the broad-host-range Rhizobium sp. LPU83 strain, a member of the low-genetic diversity Oregon-like Rhizobium sp. group.</title>
        <authorList>
            <person name="Wibberg D."/>
            <person name="Puehler A."/>
            <person name="Schlueter A."/>
        </authorList>
    </citation>
    <scope>NUCLEOTIDE SEQUENCE [LARGE SCALE GENOMIC DNA]</scope>
    <source>
        <strain evidence="1">LPU83</strain>
    </source>
</reference>
<keyword evidence="2" id="KW-1185">Reference proteome</keyword>
<dbReference type="HOGENOM" id="CLU_3221203_0_0_5"/>
<evidence type="ECO:0000313" key="1">
    <source>
        <dbReference type="EMBL" id="CDM58277.1"/>
    </source>
</evidence>
<organism evidence="1 2">
    <name type="scientific">Rhizobium favelukesii</name>
    <dbReference type="NCBI Taxonomy" id="348824"/>
    <lineage>
        <taxon>Bacteria</taxon>
        <taxon>Pseudomonadati</taxon>
        <taxon>Pseudomonadota</taxon>
        <taxon>Alphaproteobacteria</taxon>
        <taxon>Hyphomicrobiales</taxon>
        <taxon>Rhizobiaceae</taxon>
        <taxon>Rhizobium/Agrobacterium group</taxon>
        <taxon>Rhizobium</taxon>
    </lineage>
</organism>
<dbReference type="Proteomes" id="UP000019443">
    <property type="component" value="Chromosome"/>
</dbReference>
<name>W6RAJ3_9HYPH</name>
<dbReference type="KEGG" id="rhl:LPU83_2624"/>
<proteinExistence type="predicted"/>
<evidence type="ECO:0000313" key="2">
    <source>
        <dbReference type="Proteomes" id="UP000019443"/>
    </source>
</evidence>
<gene>
    <name evidence="1" type="ORF">LPU83_2624</name>
</gene>
<sequence length="44" mass="4820">MVELEFVSALESLEDEPPPWVAAPFDAFVFVVDPASPEPVSDPF</sequence>
<accession>W6RAJ3</accession>
<protein>
    <submittedName>
        <fullName evidence="1">Uncharacterized protein</fullName>
    </submittedName>
</protein>
<dbReference type="AlphaFoldDB" id="W6RAJ3"/>